<dbReference type="RefSeq" id="WP_271923758.1">
    <property type="nucleotide sequence ID" value="NZ_JAQNDO010000001.1"/>
</dbReference>
<gene>
    <name evidence="2" type="ORF">POL67_31200</name>
</gene>
<name>A0ABT5EVJ2_9BACT</name>
<reference evidence="2 3" key="1">
    <citation type="submission" date="2022-11" db="EMBL/GenBank/DDBJ databases">
        <title>Minimal conservation of predation-associated metabolite biosynthetic gene clusters underscores biosynthetic potential of Myxococcota including descriptions for ten novel species: Archangium lansinium sp. nov., Myxococcus landrumus sp. nov., Nannocystis bai.</title>
        <authorList>
            <person name="Ahearne A."/>
            <person name="Stevens C."/>
            <person name="Dowd S."/>
        </authorList>
    </citation>
    <scope>NUCLEOTIDE SEQUENCE [LARGE SCALE GENOMIC DNA]</scope>
    <source>
        <strain evidence="2 3">RJM3</strain>
    </source>
</reference>
<dbReference type="Proteomes" id="UP001221411">
    <property type="component" value="Unassembled WGS sequence"/>
</dbReference>
<dbReference type="EMBL" id="JAQNDO010000001">
    <property type="protein sequence ID" value="MDC0745838.1"/>
    <property type="molecule type" value="Genomic_DNA"/>
</dbReference>
<sequence>MFPAPRAVLGVTALLLGSVPEARADEAQAPATFQLGGYAEAFYQWNFERPSNGITHYRGFDNRHNTFTLSNVALSAAWDVQRLSGLVTLQVGHTPSTYYLAEPALAGASGTNATGAELWKYVQQAYAGYRFDLGRGLLVQAGLFLSPIGPEGMAVRDNWNFSRSNLFFGLPFYHTGARVTYPLSDAWALTVACYNGWNSVVDNNEEKSLSAQVTYTRPDQLALSFLYFTGVERPRGAPEGRAWRHLVDVHATVHPTNRLSFLAHVNGGTEPNRFGTSAWIAGALYARFRVSDKLFLAARGDVFHERVPSSAEGTAAALFWPVSWVASGTATADVRPHERASFRLEYRHDHAAGDMYFSGDVSGNGVDTPFVPNRNTQDTVTLGATTWF</sequence>
<keyword evidence="1" id="KW-0732">Signal</keyword>
<comment type="caution">
    <text evidence="2">The sequence shown here is derived from an EMBL/GenBank/DDBJ whole genome shotgun (WGS) entry which is preliminary data.</text>
</comment>
<organism evidence="2 3">
    <name type="scientific">Polyangium mundeleinium</name>
    <dbReference type="NCBI Taxonomy" id="2995306"/>
    <lineage>
        <taxon>Bacteria</taxon>
        <taxon>Pseudomonadati</taxon>
        <taxon>Myxococcota</taxon>
        <taxon>Polyangia</taxon>
        <taxon>Polyangiales</taxon>
        <taxon>Polyangiaceae</taxon>
        <taxon>Polyangium</taxon>
    </lineage>
</organism>
<dbReference type="SUPFAM" id="SSF56935">
    <property type="entry name" value="Porins"/>
    <property type="match status" value="1"/>
</dbReference>
<evidence type="ECO:0000313" key="3">
    <source>
        <dbReference type="Proteomes" id="UP001221411"/>
    </source>
</evidence>
<dbReference type="Gene3D" id="2.40.160.10">
    <property type="entry name" value="Porin"/>
    <property type="match status" value="1"/>
</dbReference>
<protein>
    <submittedName>
        <fullName evidence="2">Outer membrane beta-barrel protein</fullName>
    </submittedName>
</protein>
<accession>A0ABT5EVJ2</accession>
<feature type="signal peptide" evidence="1">
    <location>
        <begin position="1"/>
        <end position="24"/>
    </location>
</feature>
<evidence type="ECO:0000256" key="1">
    <source>
        <dbReference type="SAM" id="SignalP"/>
    </source>
</evidence>
<feature type="chain" id="PRO_5047176771" evidence="1">
    <location>
        <begin position="25"/>
        <end position="388"/>
    </location>
</feature>
<dbReference type="Pfam" id="PF07642">
    <property type="entry name" value="BBP2"/>
    <property type="match status" value="1"/>
</dbReference>
<keyword evidence="3" id="KW-1185">Reference proteome</keyword>
<evidence type="ECO:0000313" key="2">
    <source>
        <dbReference type="EMBL" id="MDC0745838.1"/>
    </source>
</evidence>
<dbReference type="InterPro" id="IPR011486">
    <property type="entry name" value="BBP2"/>
</dbReference>
<proteinExistence type="predicted"/>
<dbReference type="InterPro" id="IPR023614">
    <property type="entry name" value="Porin_dom_sf"/>
</dbReference>